<dbReference type="Proteomes" id="UP000001511">
    <property type="component" value="Chromosome"/>
</dbReference>
<dbReference type="KEGG" id="naz:Aazo_4555"/>
<dbReference type="AlphaFoldDB" id="D7DX98"/>
<name>D7DX98_NOSA0</name>
<organism evidence="1 2">
    <name type="scientific">Nostoc azollae (strain 0708)</name>
    <name type="common">Anabaena azollae (strain 0708)</name>
    <dbReference type="NCBI Taxonomy" id="551115"/>
    <lineage>
        <taxon>Bacteria</taxon>
        <taxon>Bacillati</taxon>
        <taxon>Cyanobacteriota</taxon>
        <taxon>Cyanophyceae</taxon>
        <taxon>Nostocales</taxon>
        <taxon>Nostocaceae</taxon>
        <taxon>Trichormus</taxon>
    </lineage>
</organism>
<gene>
    <name evidence="1" type="ordered locus">Aazo_4555</name>
</gene>
<evidence type="ECO:0000313" key="2">
    <source>
        <dbReference type="Proteomes" id="UP000001511"/>
    </source>
</evidence>
<dbReference type="RefSeq" id="WP_013192827.1">
    <property type="nucleotide sequence ID" value="NC_014248.1"/>
</dbReference>
<reference evidence="1 2" key="1">
    <citation type="journal article" date="2010" name="PLoS ONE">
        <title>Genome erosion in a nitrogen-fixing vertically transmitted endosymbiotic multicellular cyanobacterium.</title>
        <authorList>
            <person name="Ran L."/>
            <person name="Larsson J."/>
            <person name="Vigil-Stenman T."/>
            <person name="Nylander J.A."/>
            <person name="Ininbergs K."/>
            <person name="Zheng W.W."/>
            <person name="Lapidus A."/>
            <person name="Lowry S."/>
            <person name="Haselkorn R."/>
            <person name="Bergman B."/>
        </authorList>
    </citation>
    <scope>NUCLEOTIDE SEQUENCE [LARGE SCALE GENOMIC DNA]</scope>
    <source>
        <strain evidence="1 2">0708</strain>
    </source>
</reference>
<accession>D7DX98</accession>
<evidence type="ECO:0000313" key="1">
    <source>
        <dbReference type="EMBL" id="ADI65817.1"/>
    </source>
</evidence>
<sequence>MILDHRDNFITVSDLFEIKTHFIPCIALKSQEQKETAENYLIEEAKDFFTNILKVNYDIIRIPYAHLIIKQEFKNINNYPIG</sequence>
<dbReference type="HOGENOM" id="CLU_2554894_0_0_3"/>
<proteinExistence type="predicted"/>
<dbReference type="OrthoDB" id="426250at2"/>
<protein>
    <submittedName>
        <fullName evidence="1">Uncharacterized protein</fullName>
    </submittedName>
</protein>
<keyword evidence="2" id="KW-1185">Reference proteome</keyword>
<dbReference type="EMBL" id="CP002059">
    <property type="protein sequence ID" value="ADI65817.1"/>
    <property type="molecule type" value="Genomic_DNA"/>
</dbReference>